<dbReference type="RefSeq" id="WP_078928377.1">
    <property type="nucleotide sequence ID" value="NZ_FUXX01000010.1"/>
</dbReference>
<accession>A0A1T4V5S5</accession>
<dbReference type="InterPro" id="IPR009057">
    <property type="entry name" value="Homeodomain-like_sf"/>
</dbReference>
<dbReference type="GO" id="GO:0003677">
    <property type="term" value="F:DNA binding"/>
    <property type="evidence" value="ECO:0007669"/>
    <property type="project" value="UniProtKB-UniRule"/>
</dbReference>
<dbReference type="InterPro" id="IPR050624">
    <property type="entry name" value="HTH-type_Tx_Regulator"/>
</dbReference>
<protein>
    <submittedName>
        <fullName evidence="4">Transcriptional regulator, TetR family</fullName>
    </submittedName>
</protein>
<keyword evidence="5" id="KW-1185">Reference proteome</keyword>
<evidence type="ECO:0000259" key="3">
    <source>
        <dbReference type="PROSITE" id="PS50977"/>
    </source>
</evidence>
<dbReference type="Gene3D" id="1.10.357.10">
    <property type="entry name" value="Tetracycline Repressor, domain 2"/>
    <property type="match status" value="1"/>
</dbReference>
<dbReference type="PROSITE" id="PS01081">
    <property type="entry name" value="HTH_TETR_1"/>
    <property type="match status" value="1"/>
</dbReference>
<dbReference type="PRINTS" id="PR00455">
    <property type="entry name" value="HTHTETR"/>
</dbReference>
<dbReference type="SUPFAM" id="SSF46689">
    <property type="entry name" value="Homeodomain-like"/>
    <property type="match status" value="1"/>
</dbReference>
<dbReference type="EMBL" id="FUXX01000010">
    <property type="protein sequence ID" value="SKA60256.1"/>
    <property type="molecule type" value="Genomic_DNA"/>
</dbReference>
<feature type="domain" description="HTH tetR-type" evidence="3">
    <location>
        <begin position="13"/>
        <end position="73"/>
    </location>
</feature>
<dbReference type="Proteomes" id="UP000242432">
    <property type="component" value="Unassembled WGS sequence"/>
</dbReference>
<dbReference type="PANTHER" id="PTHR43479">
    <property type="entry name" value="ACREF/ENVCD OPERON REPRESSOR-RELATED"/>
    <property type="match status" value="1"/>
</dbReference>
<reference evidence="5" key="1">
    <citation type="submission" date="2017-02" db="EMBL/GenBank/DDBJ databases">
        <authorList>
            <person name="Varghese N."/>
            <person name="Submissions S."/>
        </authorList>
    </citation>
    <scope>NUCLEOTIDE SEQUENCE [LARGE SCALE GENOMIC DNA]</scope>
    <source>
        <strain evidence="5">DSM 3072</strain>
    </source>
</reference>
<sequence>MSEKLTKRQQDALETKKKIVNAAKKLLSQKGFDEISISEITKEAKVSTGSFYTYFKKKEDVISELNKLDFYILAQTVIKMKDKTLIERLEYYCENFLLAIERAGIETCRQWTRNNIKPLPMPEEPQFTKYQYDNKALYSVFADAVKHGELSEYFPIEDFTVQINAHLYGLMTIWCMSDSKVIGSGRIKSYISDFLTPALTTYLKK</sequence>
<feature type="DNA-binding region" description="H-T-H motif" evidence="2">
    <location>
        <begin position="36"/>
        <end position="55"/>
    </location>
</feature>
<name>A0A1T4V5S5_9GAMM</name>
<gene>
    <name evidence="4" type="ORF">SAMN02745213_00845</name>
</gene>
<evidence type="ECO:0000256" key="1">
    <source>
        <dbReference type="ARBA" id="ARBA00023125"/>
    </source>
</evidence>
<dbReference type="InterPro" id="IPR023772">
    <property type="entry name" value="DNA-bd_HTH_TetR-type_CS"/>
</dbReference>
<dbReference type="PANTHER" id="PTHR43479:SF11">
    <property type="entry name" value="ACREF_ENVCD OPERON REPRESSOR-RELATED"/>
    <property type="match status" value="1"/>
</dbReference>
<dbReference type="PROSITE" id="PS50977">
    <property type="entry name" value="HTH_TETR_2"/>
    <property type="match status" value="1"/>
</dbReference>
<evidence type="ECO:0000313" key="4">
    <source>
        <dbReference type="EMBL" id="SKA60256.1"/>
    </source>
</evidence>
<organism evidence="4 5">
    <name type="scientific">Succinivibrio dextrinosolvens DSM 3072</name>
    <dbReference type="NCBI Taxonomy" id="1123324"/>
    <lineage>
        <taxon>Bacteria</taxon>
        <taxon>Pseudomonadati</taxon>
        <taxon>Pseudomonadota</taxon>
        <taxon>Gammaproteobacteria</taxon>
        <taxon>Aeromonadales</taxon>
        <taxon>Succinivibrionaceae</taxon>
        <taxon>Succinivibrio</taxon>
    </lineage>
</organism>
<proteinExistence type="predicted"/>
<dbReference type="STRING" id="83771.SAMN02910357_01762"/>
<dbReference type="InterPro" id="IPR001647">
    <property type="entry name" value="HTH_TetR"/>
</dbReference>
<keyword evidence="1 2" id="KW-0238">DNA-binding</keyword>
<dbReference type="AlphaFoldDB" id="A0A1T4V5S5"/>
<dbReference type="Pfam" id="PF00440">
    <property type="entry name" value="TetR_N"/>
    <property type="match status" value="1"/>
</dbReference>
<evidence type="ECO:0000313" key="5">
    <source>
        <dbReference type="Proteomes" id="UP000242432"/>
    </source>
</evidence>
<evidence type="ECO:0000256" key="2">
    <source>
        <dbReference type="PROSITE-ProRule" id="PRU00335"/>
    </source>
</evidence>